<dbReference type="EMBL" id="GALX01001491">
    <property type="protein sequence ID" value="JAB66975.1"/>
    <property type="molecule type" value="Transcribed_RNA"/>
</dbReference>
<feature type="compositionally biased region" description="Basic and acidic residues" evidence="1">
    <location>
        <begin position="41"/>
        <end position="50"/>
    </location>
</feature>
<protein>
    <submittedName>
        <fullName evidence="2">Uncharacterized protein</fullName>
    </submittedName>
</protein>
<sequence length="113" mass="13181">EVEIRQDEPIMENNDRIESNQNRRESPGDFTEENNEISSEISHDSDSDFVPEREMTAEVAVPMNRAQRDRKPPKAMQDYVSYSVITKADGDPLDVEEELSRQDRDKWLQAKRV</sequence>
<evidence type="ECO:0000313" key="2">
    <source>
        <dbReference type="EMBL" id="JAB66975.1"/>
    </source>
</evidence>
<reference evidence="2" key="1">
    <citation type="submission" date="2013-07" db="EMBL/GenBank/DDBJ databases">
        <title>Midgut Transcriptome Profiling of Anoplphora glabripennis, a Lignocellulose Degrading, Wood-Boring Cerambycid.</title>
        <authorList>
            <person name="Scully E.D."/>
            <person name="Hoover K."/>
            <person name="Carlson J.E."/>
            <person name="Tien M."/>
            <person name="Geib S.M."/>
        </authorList>
    </citation>
    <scope>NUCLEOTIDE SEQUENCE</scope>
</reference>
<evidence type="ECO:0000256" key="1">
    <source>
        <dbReference type="SAM" id="MobiDB-lite"/>
    </source>
</evidence>
<feature type="non-terminal residue" evidence="2">
    <location>
        <position position="1"/>
    </location>
</feature>
<accession>V5GA33</accession>
<name>V5GA33_ANOGL</name>
<feature type="region of interest" description="Disordered" evidence="1">
    <location>
        <begin position="1"/>
        <end position="50"/>
    </location>
</feature>
<organism evidence="2">
    <name type="scientific">Anoplophora glabripennis</name>
    <name type="common">Asian longhorn beetle</name>
    <name type="synonym">Anoplophora nobilis</name>
    <dbReference type="NCBI Taxonomy" id="217634"/>
    <lineage>
        <taxon>Eukaryota</taxon>
        <taxon>Metazoa</taxon>
        <taxon>Ecdysozoa</taxon>
        <taxon>Arthropoda</taxon>
        <taxon>Hexapoda</taxon>
        <taxon>Insecta</taxon>
        <taxon>Pterygota</taxon>
        <taxon>Neoptera</taxon>
        <taxon>Endopterygota</taxon>
        <taxon>Coleoptera</taxon>
        <taxon>Polyphaga</taxon>
        <taxon>Cucujiformia</taxon>
        <taxon>Chrysomeloidea</taxon>
        <taxon>Cerambycidae</taxon>
        <taxon>Lamiinae</taxon>
        <taxon>Lamiini</taxon>
        <taxon>Anoplophora</taxon>
    </lineage>
</organism>
<feature type="compositionally biased region" description="Basic and acidic residues" evidence="1">
    <location>
        <begin position="1"/>
        <end position="27"/>
    </location>
</feature>
<proteinExistence type="predicted"/>
<dbReference type="AlphaFoldDB" id="V5GA33"/>